<evidence type="ECO:0000313" key="6">
    <source>
        <dbReference type="Proteomes" id="UP000051888"/>
    </source>
</evidence>
<dbReference type="PATRIC" id="fig|157838.3.peg.4319"/>
<dbReference type="InterPro" id="IPR036390">
    <property type="entry name" value="WH_DNA-bd_sf"/>
</dbReference>
<evidence type="ECO:0000256" key="2">
    <source>
        <dbReference type="ARBA" id="ARBA00023125"/>
    </source>
</evidence>
<keyword evidence="3" id="KW-0804">Transcription</keyword>
<protein>
    <recommendedName>
        <fullName evidence="4">HTH marR-type domain-containing protein</fullName>
    </recommendedName>
</protein>
<keyword evidence="1" id="KW-0805">Transcription regulation</keyword>
<keyword evidence="2" id="KW-0238">DNA-binding</keyword>
<dbReference type="GO" id="GO:0003700">
    <property type="term" value="F:DNA-binding transcription factor activity"/>
    <property type="evidence" value="ECO:0007669"/>
    <property type="project" value="InterPro"/>
</dbReference>
<evidence type="ECO:0000259" key="4">
    <source>
        <dbReference type="PROSITE" id="PS50995"/>
    </source>
</evidence>
<dbReference type="Proteomes" id="UP000051888">
    <property type="component" value="Unassembled WGS sequence"/>
</dbReference>
<evidence type="ECO:0000256" key="3">
    <source>
        <dbReference type="ARBA" id="ARBA00023163"/>
    </source>
</evidence>
<dbReference type="STRING" id="157838.AN964_19560"/>
<dbReference type="AlphaFoldDB" id="A0A0Q3TAV3"/>
<dbReference type="PRINTS" id="PR00598">
    <property type="entry name" value="HTHMARR"/>
</dbReference>
<proteinExistence type="predicted"/>
<sequence>MEVGTVDKNDLIAKELFHSLMQFRSHFRPKAYKGVKPGEYKLLFTIKSAKKHHGVDLTVSCLSKYLQVTAPSVTQLINRLEADGLVERRIDPNDRRSVKVMLTEKGEQVTEKVVDAYLQKLHGLIGHLGEEKSKQFAELLSETIEYFAENDVSSKRDEWR</sequence>
<accession>A0A0Q3TAV3</accession>
<organism evidence="5 6">
    <name type="scientific">Heyndrickxia shackletonii</name>
    <dbReference type="NCBI Taxonomy" id="157838"/>
    <lineage>
        <taxon>Bacteria</taxon>
        <taxon>Bacillati</taxon>
        <taxon>Bacillota</taxon>
        <taxon>Bacilli</taxon>
        <taxon>Bacillales</taxon>
        <taxon>Bacillaceae</taxon>
        <taxon>Heyndrickxia</taxon>
    </lineage>
</organism>
<evidence type="ECO:0000256" key="1">
    <source>
        <dbReference type="ARBA" id="ARBA00023015"/>
    </source>
</evidence>
<dbReference type="SMART" id="SM00347">
    <property type="entry name" value="HTH_MARR"/>
    <property type="match status" value="1"/>
</dbReference>
<dbReference type="PANTHER" id="PTHR42756:SF1">
    <property type="entry name" value="TRANSCRIPTIONAL REPRESSOR OF EMRAB OPERON"/>
    <property type="match status" value="1"/>
</dbReference>
<dbReference type="SUPFAM" id="SSF46785">
    <property type="entry name" value="Winged helix' DNA-binding domain"/>
    <property type="match status" value="1"/>
</dbReference>
<dbReference type="Gene3D" id="1.10.10.10">
    <property type="entry name" value="Winged helix-like DNA-binding domain superfamily/Winged helix DNA-binding domain"/>
    <property type="match status" value="1"/>
</dbReference>
<dbReference type="InterPro" id="IPR036388">
    <property type="entry name" value="WH-like_DNA-bd_sf"/>
</dbReference>
<dbReference type="PROSITE" id="PS50995">
    <property type="entry name" value="HTH_MARR_2"/>
    <property type="match status" value="1"/>
</dbReference>
<dbReference type="GO" id="GO:0003677">
    <property type="term" value="F:DNA binding"/>
    <property type="evidence" value="ECO:0007669"/>
    <property type="project" value="UniProtKB-KW"/>
</dbReference>
<keyword evidence="6" id="KW-1185">Reference proteome</keyword>
<name>A0A0Q3TAV3_9BACI</name>
<comment type="caution">
    <text evidence="5">The sequence shown here is derived from an EMBL/GenBank/DDBJ whole genome shotgun (WGS) entry which is preliminary data.</text>
</comment>
<dbReference type="PANTHER" id="PTHR42756">
    <property type="entry name" value="TRANSCRIPTIONAL REGULATOR, MARR"/>
    <property type="match status" value="1"/>
</dbReference>
<dbReference type="Pfam" id="PF12802">
    <property type="entry name" value="MarR_2"/>
    <property type="match status" value="1"/>
</dbReference>
<evidence type="ECO:0000313" key="5">
    <source>
        <dbReference type="EMBL" id="KQL51198.1"/>
    </source>
</evidence>
<feature type="domain" description="HTH marR-type" evidence="4">
    <location>
        <begin position="13"/>
        <end position="145"/>
    </location>
</feature>
<dbReference type="InterPro" id="IPR000835">
    <property type="entry name" value="HTH_MarR-typ"/>
</dbReference>
<reference evidence="5 6" key="1">
    <citation type="submission" date="2015-09" db="EMBL/GenBank/DDBJ databases">
        <title>Genome sequencing project for genomic taxonomy and phylogenomics of Bacillus-like bacteria.</title>
        <authorList>
            <person name="Liu B."/>
            <person name="Wang J."/>
            <person name="Zhu Y."/>
            <person name="Liu G."/>
            <person name="Chen Q."/>
            <person name="Chen Z."/>
            <person name="Lan J."/>
            <person name="Che J."/>
            <person name="Ge C."/>
            <person name="Shi H."/>
            <person name="Pan Z."/>
            <person name="Liu X."/>
        </authorList>
    </citation>
    <scope>NUCLEOTIDE SEQUENCE [LARGE SCALE GENOMIC DNA]</scope>
    <source>
        <strain evidence="5 6">LMG 18435</strain>
    </source>
</reference>
<gene>
    <name evidence="5" type="ORF">AN964_19560</name>
</gene>
<dbReference type="EMBL" id="LJJC01000006">
    <property type="protein sequence ID" value="KQL51198.1"/>
    <property type="molecule type" value="Genomic_DNA"/>
</dbReference>